<protein>
    <submittedName>
        <fullName evidence="6">PhoH-like protein</fullName>
    </submittedName>
</protein>
<feature type="domain" description="PIN" evidence="5">
    <location>
        <begin position="18"/>
        <end position="142"/>
    </location>
</feature>
<dbReference type="InterPro" id="IPR051451">
    <property type="entry name" value="PhoH2-like"/>
</dbReference>
<organism evidence="6 7">
    <name type="scientific">Mucisphaera calidilacus</name>
    <dbReference type="NCBI Taxonomy" id="2527982"/>
    <lineage>
        <taxon>Bacteria</taxon>
        <taxon>Pseudomonadati</taxon>
        <taxon>Planctomycetota</taxon>
        <taxon>Phycisphaerae</taxon>
        <taxon>Phycisphaerales</taxon>
        <taxon>Phycisphaeraceae</taxon>
        <taxon>Mucisphaera</taxon>
    </lineage>
</organism>
<dbReference type="GO" id="GO:0005524">
    <property type="term" value="F:ATP binding"/>
    <property type="evidence" value="ECO:0007669"/>
    <property type="project" value="UniProtKB-KW"/>
</dbReference>
<evidence type="ECO:0000256" key="4">
    <source>
        <dbReference type="ARBA" id="ARBA00046345"/>
    </source>
</evidence>
<dbReference type="GO" id="GO:0005829">
    <property type="term" value="C:cytosol"/>
    <property type="evidence" value="ECO:0007669"/>
    <property type="project" value="TreeGrafter"/>
</dbReference>
<dbReference type="SUPFAM" id="SSF52540">
    <property type="entry name" value="P-loop containing nucleoside triphosphate hydrolases"/>
    <property type="match status" value="1"/>
</dbReference>
<dbReference type="FunFam" id="3.40.50.300:FF:000013">
    <property type="entry name" value="PhoH family ATPase"/>
    <property type="match status" value="1"/>
</dbReference>
<dbReference type="Gene3D" id="3.40.50.300">
    <property type="entry name" value="P-loop containing nucleotide triphosphate hydrolases"/>
    <property type="match status" value="1"/>
</dbReference>
<keyword evidence="3" id="KW-0067">ATP-binding</keyword>
<comment type="similarity">
    <text evidence="4">In the N-terminal section; belongs to the PINc/VapC protein family.</text>
</comment>
<dbReference type="Pfam" id="PF13638">
    <property type="entry name" value="PIN_4"/>
    <property type="match status" value="1"/>
</dbReference>
<keyword evidence="7" id="KW-1185">Reference proteome</keyword>
<evidence type="ECO:0000313" key="7">
    <source>
        <dbReference type="Proteomes" id="UP000320386"/>
    </source>
</evidence>
<accession>A0A518BTY8</accession>
<dbReference type="Proteomes" id="UP000320386">
    <property type="component" value="Chromosome"/>
</dbReference>
<gene>
    <name evidence="6" type="primary">ybeZ_1</name>
    <name evidence="6" type="ORF">Pan265_02510</name>
</gene>
<dbReference type="InterPro" id="IPR029060">
    <property type="entry name" value="PIN-like_dom_sf"/>
</dbReference>
<dbReference type="CDD" id="cd09883">
    <property type="entry name" value="PIN_VapC_PhoHL-ATPase"/>
    <property type="match status" value="1"/>
</dbReference>
<dbReference type="Pfam" id="PF02562">
    <property type="entry name" value="PhoH"/>
    <property type="match status" value="1"/>
</dbReference>
<reference evidence="6 7" key="1">
    <citation type="submission" date="2019-02" db="EMBL/GenBank/DDBJ databases">
        <title>Deep-cultivation of Planctomycetes and their phenomic and genomic characterization uncovers novel biology.</title>
        <authorList>
            <person name="Wiegand S."/>
            <person name="Jogler M."/>
            <person name="Boedeker C."/>
            <person name="Pinto D."/>
            <person name="Vollmers J."/>
            <person name="Rivas-Marin E."/>
            <person name="Kohn T."/>
            <person name="Peeters S.H."/>
            <person name="Heuer A."/>
            <person name="Rast P."/>
            <person name="Oberbeckmann S."/>
            <person name="Bunk B."/>
            <person name="Jeske O."/>
            <person name="Meyerdierks A."/>
            <person name="Storesund J.E."/>
            <person name="Kallscheuer N."/>
            <person name="Luecker S."/>
            <person name="Lage O.M."/>
            <person name="Pohl T."/>
            <person name="Merkel B.J."/>
            <person name="Hornburger P."/>
            <person name="Mueller R.-W."/>
            <person name="Bruemmer F."/>
            <person name="Labrenz M."/>
            <person name="Spormann A.M."/>
            <person name="Op den Camp H."/>
            <person name="Overmann J."/>
            <person name="Amann R."/>
            <person name="Jetten M.S.M."/>
            <person name="Mascher T."/>
            <person name="Medema M.H."/>
            <person name="Devos D.P."/>
            <person name="Kaster A.-K."/>
            <person name="Ovreas L."/>
            <person name="Rohde M."/>
            <person name="Galperin M.Y."/>
            <person name="Jogler C."/>
        </authorList>
    </citation>
    <scope>NUCLEOTIDE SEQUENCE [LARGE SCALE GENOMIC DNA]</scope>
    <source>
        <strain evidence="6 7">Pan265</strain>
    </source>
</reference>
<dbReference type="PANTHER" id="PTHR30473">
    <property type="entry name" value="PROTEIN PHOH"/>
    <property type="match status" value="1"/>
</dbReference>
<evidence type="ECO:0000259" key="5">
    <source>
        <dbReference type="SMART" id="SM00670"/>
    </source>
</evidence>
<evidence type="ECO:0000313" key="6">
    <source>
        <dbReference type="EMBL" id="QDU70424.1"/>
    </source>
</evidence>
<dbReference type="AlphaFoldDB" id="A0A518BTY8"/>
<proteinExistence type="inferred from homology"/>
<dbReference type="InterPro" id="IPR003714">
    <property type="entry name" value="PhoH"/>
</dbReference>
<evidence type="ECO:0000256" key="1">
    <source>
        <dbReference type="ARBA" id="ARBA00010393"/>
    </source>
</evidence>
<dbReference type="Gene3D" id="3.40.50.1010">
    <property type="entry name" value="5'-nuclease"/>
    <property type="match status" value="1"/>
</dbReference>
<name>A0A518BTY8_9BACT</name>
<evidence type="ECO:0000256" key="3">
    <source>
        <dbReference type="ARBA" id="ARBA00022840"/>
    </source>
</evidence>
<dbReference type="InterPro" id="IPR002716">
    <property type="entry name" value="PIN_dom"/>
</dbReference>
<keyword evidence="2" id="KW-0547">Nucleotide-binding</keyword>
<evidence type="ECO:0000256" key="2">
    <source>
        <dbReference type="ARBA" id="ARBA00022741"/>
    </source>
</evidence>
<dbReference type="SMART" id="SM00670">
    <property type="entry name" value="PINc"/>
    <property type="match status" value="1"/>
</dbReference>
<comment type="similarity">
    <text evidence="1">Belongs to the PhoH family.</text>
</comment>
<dbReference type="PANTHER" id="PTHR30473:SF2">
    <property type="entry name" value="PIN DOMAIN-CONTAINING PROTEIN"/>
    <property type="match status" value="1"/>
</dbReference>
<dbReference type="RefSeq" id="WP_236254544.1">
    <property type="nucleotide sequence ID" value="NZ_CP036280.1"/>
</dbReference>
<dbReference type="InterPro" id="IPR027417">
    <property type="entry name" value="P-loop_NTPase"/>
</dbReference>
<sequence>MTQIIRQLSGVEDPTHIKHFVLDTNVLLHNPNALYMFDDNQVIVPFAVLEELDKFKKANDDVGRSAREVIRQLDRLRQKGRLADGVAWNDKGGSIRVDFAEDVRPKALTDQVPDNRIIGVAWGLKERGFRSIMITKDINVRLKSDSLGIQTEDFEAQKVDIDHLYAGYTTLDVAGELIDQLYEEKQLEVEALAPSPEAGLLEPLGPSVLDEDEGLELHANQFVQLRNAVDESHTGLARRLADTDHLIPVHGPRKPVTGIMARNVQQTMALDLLLDDEIKLLTLLGTAGTGKTLLALAAGMTKVFAEQRYDKLLVARPIMPMGRDIGYLPGDKDEKLSAWMQPIFDNLQYLLSTRGAGSQHAESKQPEQRIEYLMSSGQLVLEPLTYIRGRSIPHQFMIIDEAQNLTPHEVKTIVSRVGEGTKIVLTGDIAQIDNPYLDASSNGLSFMVERLKGEALVGHVLLARTERSELASLAAEKL</sequence>
<dbReference type="KEGG" id="mcad:Pan265_02510"/>
<dbReference type="EMBL" id="CP036280">
    <property type="protein sequence ID" value="QDU70424.1"/>
    <property type="molecule type" value="Genomic_DNA"/>
</dbReference>
<dbReference type="SUPFAM" id="SSF88723">
    <property type="entry name" value="PIN domain-like"/>
    <property type="match status" value="1"/>
</dbReference>